<accession>A0AAD8X2U9</accession>
<evidence type="ECO:0000313" key="2">
    <source>
        <dbReference type="EMBL" id="KAK1693485.1"/>
    </source>
</evidence>
<feature type="compositionally biased region" description="Acidic residues" evidence="1">
    <location>
        <begin position="392"/>
        <end position="413"/>
    </location>
</feature>
<gene>
    <name evidence="2" type="ORF">QYE76_010182</name>
</gene>
<dbReference type="AlphaFoldDB" id="A0AAD8X2U9"/>
<comment type="caution">
    <text evidence="2">The sequence shown here is derived from an EMBL/GenBank/DDBJ whole genome shotgun (WGS) entry which is preliminary data.</text>
</comment>
<evidence type="ECO:0000256" key="1">
    <source>
        <dbReference type="SAM" id="MobiDB-lite"/>
    </source>
</evidence>
<keyword evidence="3" id="KW-1185">Reference proteome</keyword>
<dbReference type="EMBL" id="JAUUTY010000001">
    <property type="protein sequence ID" value="KAK1693485.1"/>
    <property type="molecule type" value="Genomic_DNA"/>
</dbReference>
<proteinExistence type="predicted"/>
<protein>
    <submittedName>
        <fullName evidence="2">Uncharacterized protein</fullName>
    </submittedName>
</protein>
<reference evidence="2" key="1">
    <citation type="submission" date="2023-07" db="EMBL/GenBank/DDBJ databases">
        <title>A chromosome-level genome assembly of Lolium multiflorum.</title>
        <authorList>
            <person name="Chen Y."/>
            <person name="Copetti D."/>
            <person name="Kolliker R."/>
            <person name="Studer B."/>
        </authorList>
    </citation>
    <scope>NUCLEOTIDE SEQUENCE</scope>
    <source>
        <strain evidence="2">02402/16</strain>
        <tissue evidence="2">Leaf</tissue>
    </source>
</reference>
<feature type="region of interest" description="Disordered" evidence="1">
    <location>
        <begin position="388"/>
        <end position="413"/>
    </location>
</feature>
<evidence type="ECO:0000313" key="3">
    <source>
        <dbReference type="Proteomes" id="UP001231189"/>
    </source>
</evidence>
<name>A0AAD8X2U9_LOLMU</name>
<sequence length="443" mass="49991">MHSMIFPKIKQEKTLGQLIDTFAVDTKEVIEVFKRTSRTFGAVLAFQLMMGYGFKGDIEEMTKGLPKGQDGQPVDLSTFKASALTCARQLLELVFPVPSFADDSSGALPESDRIQRMKDRMTQMEKDLRSTYALAAIVNKKSEIAADVERYILGELHKATESLNFIALNPAEENKRIHERMEPTNVKFYQLGNGGDLIFERDLDALSVFLGRPHPEFHGVEVNDQQGGELQWVITADLRGKMEPPTSERILFSFREGNWLDGLARALQEALARLCGQNEAAIHGERFAHLARRDSDGEPMGLPLHPELRHHVDHLDFMLFQTQKELDNSRAYANQTHMALAHHADAIKLLAKDRKSLRLQRAKTDATIERLRARIASLEATVKGQEDQLNGMDEDGEDIQGGEAFLSDDEDFEEDEFTDEEDYEFLEAGEDGIIPIEVDDEDE</sequence>
<organism evidence="2 3">
    <name type="scientific">Lolium multiflorum</name>
    <name type="common">Italian ryegrass</name>
    <name type="synonym">Lolium perenne subsp. multiflorum</name>
    <dbReference type="NCBI Taxonomy" id="4521"/>
    <lineage>
        <taxon>Eukaryota</taxon>
        <taxon>Viridiplantae</taxon>
        <taxon>Streptophyta</taxon>
        <taxon>Embryophyta</taxon>
        <taxon>Tracheophyta</taxon>
        <taxon>Spermatophyta</taxon>
        <taxon>Magnoliopsida</taxon>
        <taxon>Liliopsida</taxon>
        <taxon>Poales</taxon>
        <taxon>Poaceae</taxon>
        <taxon>BOP clade</taxon>
        <taxon>Pooideae</taxon>
        <taxon>Poodae</taxon>
        <taxon>Poeae</taxon>
        <taxon>Poeae Chloroplast Group 2 (Poeae type)</taxon>
        <taxon>Loliodinae</taxon>
        <taxon>Loliinae</taxon>
        <taxon>Lolium</taxon>
    </lineage>
</organism>
<dbReference type="Proteomes" id="UP001231189">
    <property type="component" value="Unassembled WGS sequence"/>
</dbReference>